<keyword evidence="2" id="KW-0378">Hydrolase</keyword>
<dbReference type="FunFam" id="3.20.20.140:FF:000005">
    <property type="entry name" value="TatD family hydrolase"/>
    <property type="match status" value="1"/>
</dbReference>
<feature type="binding site" evidence="3">
    <location>
        <position position="202"/>
    </location>
    <ligand>
        <name>a divalent metal cation</name>
        <dbReference type="ChEBI" id="CHEBI:60240"/>
        <label>2</label>
    </ligand>
</feature>
<dbReference type="Pfam" id="PF01026">
    <property type="entry name" value="TatD_DNase"/>
    <property type="match status" value="1"/>
</dbReference>
<feature type="binding site" evidence="3">
    <location>
        <position position="177"/>
    </location>
    <ligand>
        <name>a divalent metal cation</name>
        <dbReference type="ChEBI" id="CHEBI:60240"/>
        <label>2</label>
    </ligand>
</feature>
<evidence type="ECO:0000256" key="1">
    <source>
        <dbReference type="ARBA" id="ARBA00022723"/>
    </source>
</evidence>
<dbReference type="InterPro" id="IPR032466">
    <property type="entry name" value="Metal_Hydrolase"/>
</dbReference>
<dbReference type="EMBL" id="CAJVPI010001321">
    <property type="protein sequence ID" value="CAG8606876.1"/>
    <property type="molecule type" value="Genomic_DNA"/>
</dbReference>
<protein>
    <submittedName>
        <fullName evidence="4">6724_t:CDS:1</fullName>
    </submittedName>
</protein>
<feature type="binding site" evidence="3">
    <location>
        <position position="42"/>
    </location>
    <ligand>
        <name>a divalent metal cation</name>
        <dbReference type="ChEBI" id="CHEBI:60240"/>
        <label>1</label>
    </ligand>
</feature>
<comment type="caution">
    <text evidence="4">The sequence shown here is derived from an EMBL/GenBank/DDBJ whole genome shotgun (WGS) entry which is preliminary data.</text>
</comment>
<dbReference type="InterPro" id="IPR001130">
    <property type="entry name" value="TatD-like"/>
</dbReference>
<sequence>MSNAAQSNSAAAESRKSRVVTLPPVSLLSNISAEPFVDTHAHLHYVLEKLPDSFGLTSLEALKEDHFPKNLECVINVLCEPESFYPDLYPGTFRDWRVMASTPYVYLTAGVHPHSARLYDDQIEAQMIEILLHEKTVALGEIGLDYHYDNSPRDVQREVFIRQIKKAIDFNKPLVIHTREAEQDTWDIMREHVPKEWKVHVHCFTDSPEFATKLLEYFPNLFLGITGVVTYSSAKNTQQIVRSVVPLNRFLLETDAPYMTPAKLNRNKRTHEKITVSHSGMIPFVAERIAQLRGIGVDDVMKAARENAREMYGV</sequence>
<dbReference type="AlphaFoldDB" id="A0A9N9GFK5"/>
<dbReference type="GO" id="GO:0046872">
    <property type="term" value="F:metal ion binding"/>
    <property type="evidence" value="ECO:0007669"/>
    <property type="project" value="UniProtKB-KW"/>
</dbReference>
<dbReference type="Gene3D" id="3.20.20.140">
    <property type="entry name" value="Metal-dependent hydrolases"/>
    <property type="match status" value="1"/>
</dbReference>
<dbReference type="SUPFAM" id="SSF51556">
    <property type="entry name" value="Metallo-dependent hydrolases"/>
    <property type="match status" value="1"/>
</dbReference>
<dbReference type="OrthoDB" id="6079689at2759"/>
<keyword evidence="1 3" id="KW-0479">Metal-binding</keyword>
<name>A0A9N9GFK5_9GLOM</name>
<dbReference type="GO" id="GO:0016788">
    <property type="term" value="F:hydrolase activity, acting on ester bonds"/>
    <property type="evidence" value="ECO:0007669"/>
    <property type="project" value="InterPro"/>
</dbReference>
<keyword evidence="5" id="KW-1185">Reference proteome</keyword>
<feature type="binding site" evidence="3">
    <location>
        <position position="141"/>
    </location>
    <ligand>
        <name>a divalent metal cation</name>
        <dbReference type="ChEBI" id="CHEBI:60240"/>
        <label>1</label>
    </ligand>
</feature>
<feature type="binding site" evidence="3">
    <location>
        <position position="255"/>
    </location>
    <ligand>
        <name>a divalent metal cation</name>
        <dbReference type="ChEBI" id="CHEBI:60240"/>
        <label>1</label>
    </ligand>
</feature>
<dbReference type="PIRSF" id="PIRSF005902">
    <property type="entry name" value="DNase_TatD"/>
    <property type="match status" value="1"/>
</dbReference>
<feature type="binding site" evidence="3">
    <location>
        <position position="40"/>
    </location>
    <ligand>
        <name>a divalent metal cation</name>
        <dbReference type="ChEBI" id="CHEBI:60240"/>
        <label>1</label>
    </ligand>
</feature>
<accession>A0A9N9GFK5</accession>
<evidence type="ECO:0000256" key="3">
    <source>
        <dbReference type="PIRSR" id="PIRSR005902-1"/>
    </source>
</evidence>
<gene>
    <name evidence="4" type="ORF">PBRASI_LOCUS7950</name>
</gene>
<evidence type="ECO:0000313" key="5">
    <source>
        <dbReference type="Proteomes" id="UP000789739"/>
    </source>
</evidence>
<evidence type="ECO:0000313" key="4">
    <source>
        <dbReference type="EMBL" id="CAG8606876.1"/>
    </source>
</evidence>
<organism evidence="4 5">
    <name type="scientific">Paraglomus brasilianum</name>
    <dbReference type="NCBI Taxonomy" id="144538"/>
    <lineage>
        <taxon>Eukaryota</taxon>
        <taxon>Fungi</taxon>
        <taxon>Fungi incertae sedis</taxon>
        <taxon>Mucoromycota</taxon>
        <taxon>Glomeromycotina</taxon>
        <taxon>Glomeromycetes</taxon>
        <taxon>Paraglomerales</taxon>
        <taxon>Paraglomeraceae</taxon>
        <taxon>Paraglomus</taxon>
    </lineage>
</organism>
<dbReference type="PANTHER" id="PTHR46363:SF1">
    <property type="entry name" value="DEOXYRIBONUCLEASE TATDN2-RELATED"/>
    <property type="match status" value="1"/>
</dbReference>
<dbReference type="Proteomes" id="UP000789739">
    <property type="component" value="Unassembled WGS sequence"/>
</dbReference>
<reference evidence="4" key="1">
    <citation type="submission" date="2021-06" db="EMBL/GenBank/DDBJ databases">
        <authorList>
            <person name="Kallberg Y."/>
            <person name="Tangrot J."/>
            <person name="Rosling A."/>
        </authorList>
    </citation>
    <scope>NUCLEOTIDE SEQUENCE</scope>
    <source>
        <strain evidence="4">BR232B</strain>
    </source>
</reference>
<dbReference type="CDD" id="cd01310">
    <property type="entry name" value="TatD_DNAse"/>
    <property type="match status" value="1"/>
</dbReference>
<evidence type="ECO:0000256" key="2">
    <source>
        <dbReference type="ARBA" id="ARBA00022801"/>
    </source>
</evidence>
<dbReference type="PANTHER" id="PTHR46363">
    <property type="entry name" value="DEOXYRIBONUCLEASE TATDN2-RELATED"/>
    <property type="match status" value="1"/>
</dbReference>
<proteinExistence type="predicted"/>